<dbReference type="AlphaFoldDB" id="A0AAE1C3A4"/>
<name>A0AAE1C3A4_9PEZI</name>
<accession>A0AAE1C3A4</accession>
<evidence type="ECO:0000313" key="1">
    <source>
        <dbReference type="EMBL" id="KAK3676561.1"/>
    </source>
</evidence>
<gene>
    <name evidence="1" type="ORF">LTR78_003335</name>
</gene>
<sequence>MLKDLLVAIYQFDIDGLEEALSYFRNLDPSTKDYLSKALRKLSRYYDVALTLTNAARDTRYPIFNSVTVAPVVCNNMDYLTPESKLEDFDQILSRITNSPENKLLLGSIPRADLRNRYADRMSNSKTKWKVHAEVQILLFYELNPALLRPRIICSSKSACYLCNLFFQIHGQFHIPRTHGRLYERWTLPCWTSEQSRMLETITPLVERFNIALETRILEVLRQQTLRLNYPNESVVVQANPWSSNSTVVPFGAEVAAGLDSQGLDVVIVKDGRDEAISASSSLRTDSESAKVGNSSASAAVRAVLEHGVESWHVAEDSDTTIRLASGTHFIRSLKEGTPIRVKTSGIEILLSAGAEQLDARTGGEQTSCCMTVKTMSYLYGETQDTGETQTVDIEALQPGCDAVVPVGASLVRNKLVLKRDIRKVSLEFGFMEEP</sequence>
<keyword evidence="2" id="KW-1185">Reference proteome</keyword>
<dbReference type="InterPro" id="IPR027796">
    <property type="entry name" value="OTT_1508_deam-like"/>
</dbReference>
<dbReference type="Proteomes" id="UP001274830">
    <property type="component" value="Unassembled WGS sequence"/>
</dbReference>
<dbReference type="EMBL" id="JAUTXT010000009">
    <property type="protein sequence ID" value="KAK3676561.1"/>
    <property type="molecule type" value="Genomic_DNA"/>
</dbReference>
<comment type="caution">
    <text evidence="1">The sequence shown here is derived from an EMBL/GenBank/DDBJ whole genome shotgun (WGS) entry which is preliminary data.</text>
</comment>
<protein>
    <submittedName>
        <fullName evidence="1">Uncharacterized protein</fullName>
    </submittedName>
</protein>
<reference evidence="1" key="1">
    <citation type="submission" date="2023-07" db="EMBL/GenBank/DDBJ databases">
        <title>Black Yeasts Isolated from many extreme environments.</title>
        <authorList>
            <person name="Coleine C."/>
            <person name="Stajich J.E."/>
            <person name="Selbmann L."/>
        </authorList>
    </citation>
    <scope>NUCLEOTIDE SEQUENCE</scope>
    <source>
        <strain evidence="1">CCFEE 5485</strain>
    </source>
</reference>
<dbReference type="Pfam" id="PF14441">
    <property type="entry name" value="OTT_1508_deam"/>
    <property type="match status" value="1"/>
</dbReference>
<proteinExistence type="predicted"/>
<evidence type="ECO:0000313" key="2">
    <source>
        <dbReference type="Proteomes" id="UP001274830"/>
    </source>
</evidence>
<organism evidence="1 2">
    <name type="scientific">Recurvomyces mirabilis</name>
    <dbReference type="NCBI Taxonomy" id="574656"/>
    <lineage>
        <taxon>Eukaryota</taxon>
        <taxon>Fungi</taxon>
        <taxon>Dikarya</taxon>
        <taxon>Ascomycota</taxon>
        <taxon>Pezizomycotina</taxon>
        <taxon>Dothideomycetes</taxon>
        <taxon>Dothideomycetidae</taxon>
        <taxon>Mycosphaerellales</taxon>
        <taxon>Teratosphaeriaceae</taxon>
        <taxon>Recurvomyces</taxon>
    </lineage>
</organism>